<evidence type="ECO:0000313" key="1">
    <source>
        <dbReference type="EMBL" id="KAH6937828.1"/>
    </source>
</evidence>
<comment type="caution">
    <text evidence="1">The sequence shown here is derived from an EMBL/GenBank/DDBJ whole genome shotgun (WGS) entry which is preliminary data.</text>
</comment>
<protein>
    <submittedName>
        <fullName evidence="1">Uncharacterized protein</fullName>
    </submittedName>
</protein>
<reference evidence="1" key="1">
    <citation type="submission" date="2020-05" db="EMBL/GenBank/DDBJ databases">
        <title>Large-scale comparative analyses of tick genomes elucidate their genetic diversity and vector capacities.</title>
        <authorList>
            <person name="Jia N."/>
            <person name="Wang J."/>
            <person name="Shi W."/>
            <person name="Du L."/>
            <person name="Sun Y."/>
            <person name="Zhan W."/>
            <person name="Jiang J."/>
            <person name="Wang Q."/>
            <person name="Zhang B."/>
            <person name="Ji P."/>
            <person name="Sakyi L.B."/>
            <person name="Cui X."/>
            <person name="Yuan T."/>
            <person name="Jiang B."/>
            <person name="Yang W."/>
            <person name="Lam T.T.-Y."/>
            <person name="Chang Q."/>
            <person name="Ding S."/>
            <person name="Wang X."/>
            <person name="Zhu J."/>
            <person name="Ruan X."/>
            <person name="Zhao L."/>
            <person name="Wei J."/>
            <person name="Que T."/>
            <person name="Du C."/>
            <person name="Cheng J."/>
            <person name="Dai P."/>
            <person name="Han X."/>
            <person name="Huang E."/>
            <person name="Gao Y."/>
            <person name="Liu J."/>
            <person name="Shao H."/>
            <person name="Ye R."/>
            <person name="Li L."/>
            <person name="Wei W."/>
            <person name="Wang X."/>
            <person name="Wang C."/>
            <person name="Yang T."/>
            <person name="Huo Q."/>
            <person name="Li W."/>
            <person name="Guo W."/>
            <person name="Chen H."/>
            <person name="Zhou L."/>
            <person name="Ni X."/>
            <person name="Tian J."/>
            <person name="Zhou Y."/>
            <person name="Sheng Y."/>
            <person name="Liu T."/>
            <person name="Pan Y."/>
            <person name="Xia L."/>
            <person name="Li J."/>
            <person name="Zhao F."/>
            <person name="Cao W."/>
        </authorList>
    </citation>
    <scope>NUCLEOTIDE SEQUENCE</scope>
    <source>
        <strain evidence="1">Hyas-2018</strain>
    </source>
</reference>
<sequence>MSHPKQLQAQSSSLSVLRNKEAVASVVLDAMQDAEATTTYPQPSEKCSLSSASLWHGDVETMLELDVLPHKGHDLHTNARMQILPGPLGLPPGTPVLSASGATDKASMLRQALANVKEDTAKMTVPTITRDQSTKAHPPAYATPSDLLSPDLSGSDEGSISSTCAAFRTFGHVADSEHDLSSSAHISRCGRRERGGGAERRLKEEPSPLSPPPLGFARAHEVTKSERKKTERKKELQKKTAGREEKGRAYDPPLLMLLLLRLDEELASARLVLPAGAGNERATPASSCVRIRLPSLCWLRENESKRFFSLVYPTPASPSVELLASSRCIQQSQRPSVRARLLIRWIRARPAGWMPRTSIVREQWSVM</sequence>
<evidence type="ECO:0000313" key="2">
    <source>
        <dbReference type="Proteomes" id="UP000821845"/>
    </source>
</evidence>
<gene>
    <name evidence="1" type="ORF">HPB50_004214</name>
</gene>
<organism evidence="1 2">
    <name type="scientific">Hyalomma asiaticum</name>
    <name type="common">Tick</name>
    <dbReference type="NCBI Taxonomy" id="266040"/>
    <lineage>
        <taxon>Eukaryota</taxon>
        <taxon>Metazoa</taxon>
        <taxon>Ecdysozoa</taxon>
        <taxon>Arthropoda</taxon>
        <taxon>Chelicerata</taxon>
        <taxon>Arachnida</taxon>
        <taxon>Acari</taxon>
        <taxon>Parasitiformes</taxon>
        <taxon>Ixodida</taxon>
        <taxon>Ixodoidea</taxon>
        <taxon>Ixodidae</taxon>
        <taxon>Hyalomminae</taxon>
        <taxon>Hyalomma</taxon>
    </lineage>
</organism>
<accession>A0ACB7SSK6</accession>
<keyword evidence="2" id="KW-1185">Reference proteome</keyword>
<proteinExistence type="predicted"/>
<dbReference type="EMBL" id="CM023482">
    <property type="protein sequence ID" value="KAH6937828.1"/>
    <property type="molecule type" value="Genomic_DNA"/>
</dbReference>
<dbReference type="Proteomes" id="UP000821845">
    <property type="component" value="Chromosome 2"/>
</dbReference>
<name>A0ACB7SSK6_HYAAI</name>